<gene>
    <name evidence="2" type="ORF">SAMN04488071_3584</name>
</gene>
<dbReference type="Proteomes" id="UP000183685">
    <property type="component" value="Unassembled WGS sequence"/>
</dbReference>
<dbReference type="CDD" id="cd03454">
    <property type="entry name" value="YdeM"/>
    <property type="match status" value="1"/>
</dbReference>
<protein>
    <submittedName>
        <fullName evidence="2">Acyl dehydratase</fullName>
    </submittedName>
</protein>
<name>A0A1G7F236_9PROT</name>
<dbReference type="Gene3D" id="3.10.129.10">
    <property type="entry name" value="Hotdog Thioesterase"/>
    <property type="match status" value="1"/>
</dbReference>
<dbReference type="AlphaFoldDB" id="A0A1G7F236"/>
<evidence type="ECO:0000313" key="3">
    <source>
        <dbReference type="Proteomes" id="UP000183685"/>
    </source>
</evidence>
<dbReference type="InterPro" id="IPR002539">
    <property type="entry name" value="MaoC-like_dom"/>
</dbReference>
<accession>A0A1G7F236</accession>
<dbReference type="RefSeq" id="WP_068303468.1">
    <property type="nucleotide sequence ID" value="NZ_FNAK01000009.1"/>
</dbReference>
<organism evidence="2 3">
    <name type="scientific">Kordiimonas lacus</name>
    <dbReference type="NCBI Taxonomy" id="637679"/>
    <lineage>
        <taxon>Bacteria</taxon>
        <taxon>Pseudomonadati</taxon>
        <taxon>Pseudomonadota</taxon>
        <taxon>Alphaproteobacteria</taxon>
        <taxon>Kordiimonadales</taxon>
        <taxon>Kordiimonadaceae</taxon>
        <taxon>Kordiimonas</taxon>
    </lineage>
</organism>
<dbReference type="PANTHER" id="PTHR43664:SF1">
    <property type="entry name" value="BETA-METHYLMALYL-COA DEHYDRATASE"/>
    <property type="match status" value="1"/>
</dbReference>
<feature type="domain" description="MaoC-like" evidence="1">
    <location>
        <begin position="18"/>
        <end position="116"/>
    </location>
</feature>
<keyword evidence="3" id="KW-1185">Reference proteome</keyword>
<dbReference type="SUPFAM" id="SSF54637">
    <property type="entry name" value="Thioesterase/thiol ester dehydrase-isomerase"/>
    <property type="match status" value="1"/>
</dbReference>
<dbReference type="PANTHER" id="PTHR43664">
    <property type="entry name" value="MONOAMINE OXIDASE-RELATED"/>
    <property type="match status" value="1"/>
</dbReference>
<dbReference type="EMBL" id="FNAK01000009">
    <property type="protein sequence ID" value="SDE69959.1"/>
    <property type="molecule type" value="Genomic_DNA"/>
</dbReference>
<evidence type="ECO:0000313" key="2">
    <source>
        <dbReference type="EMBL" id="SDE69959.1"/>
    </source>
</evidence>
<dbReference type="Pfam" id="PF01575">
    <property type="entry name" value="MaoC_dehydratas"/>
    <property type="match status" value="1"/>
</dbReference>
<reference evidence="2 3" key="1">
    <citation type="submission" date="2016-10" db="EMBL/GenBank/DDBJ databases">
        <authorList>
            <person name="de Groot N.N."/>
        </authorList>
    </citation>
    <scope>NUCLEOTIDE SEQUENCE [LARGE SCALE GENOMIC DNA]</scope>
    <source>
        <strain evidence="2 3">CGMCC 1.9109</strain>
    </source>
</reference>
<dbReference type="STRING" id="637679.GCA_001550055_01556"/>
<sequence length="149" mass="16648">MFRIFFEDIDVGQKDAFGSYEVTKEEVIDFASKYDPQPFHLDEEVAKQSVFGALCASGWHTCAMMMRMMVDHMKDKGLAGLGSPGIDGIEWKRPVFPGDVLSIESEYTAKRDSKSRPNLGLVKSAYKVKNQKGEVVMTMRGNAMVAKRG</sequence>
<evidence type="ECO:0000259" key="1">
    <source>
        <dbReference type="Pfam" id="PF01575"/>
    </source>
</evidence>
<dbReference type="InterPro" id="IPR052342">
    <property type="entry name" value="MCH/BMMD"/>
</dbReference>
<proteinExistence type="predicted"/>
<dbReference type="InterPro" id="IPR029069">
    <property type="entry name" value="HotDog_dom_sf"/>
</dbReference>
<dbReference type="OrthoDB" id="9797938at2"/>